<comment type="caution">
    <text evidence="1">The sequence shown here is derived from an EMBL/GenBank/DDBJ whole genome shotgun (WGS) entry which is preliminary data.</text>
</comment>
<reference evidence="1" key="1">
    <citation type="journal article" date="2014" name="Front. Microbiol.">
        <title>High frequency of phylogenetically diverse reductive dehalogenase-homologous genes in deep subseafloor sedimentary metagenomes.</title>
        <authorList>
            <person name="Kawai M."/>
            <person name="Futagami T."/>
            <person name="Toyoda A."/>
            <person name="Takaki Y."/>
            <person name="Nishi S."/>
            <person name="Hori S."/>
            <person name="Arai W."/>
            <person name="Tsubouchi T."/>
            <person name="Morono Y."/>
            <person name="Uchiyama I."/>
            <person name="Ito T."/>
            <person name="Fujiyama A."/>
            <person name="Inagaki F."/>
            <person name="Takami H."/>
        </authorList>
    </citation>
    <scope>NUCLEOTIDE SEQUENCE</scope>
    <source>
        <strain evidence="1">Expedition CK06-06</strain>
    </source>
</reference>
<dbReference type="EMBL" id="BARU01005276">
    <property type="protein sequence ID" value="GAH29143.1"/>
    <property type="molecule type" value="Genomic_DNA"/>
</dbReference>
<sequence>MNQPLTNEDLARIQLQQNQQTIDNDPNAVHADVLRDEQTATFLKQLNPDNLLIDIEHRIRGEKKNHLGKWIAISVDKKPISERLISNFMSFLGAILNQNTSMSNFSANEINNLMGMIISYVRIDLTTRDKEYGLEEDYAEMWRISIIINTTCFSVLKQAMNGMFSRRIFGVMKVSGNLTETNKQTLSDAFQFWN</sequence>
<organism evidence="1">
    <name type="scientific">marine sediment metagenome</name>
    <dbReference type="NCBI Taxonomy" id="412755"/>
    <lineage>
        <taxon>unclassified sequences</taxon>
        <taxon>metagenomes</taxon>
        <taxon>ecological metagenomes</taxon>
    </lineage>
</organism>
<name>X1G7Z5_9ZZZZ</name>
<protein>
    <submittedName>
        <fullName evidence="1">Uncharacterized protein</fullName>
    </submittedName>
</protein>
<accession>X1G7Z5</accession>
<gene>
    <name evidence="1" type="ORF">S03H2_10232</name>
</gene>
<proteinExistence type="predicted"/>
<evidence type="ECO:0000313" key="1">
    <source>
        <dbReference type="EMBL" id="GAH29143.1"/>
    </source>
</evidence>
<dbReference type="AlphaFoldDB" id="X1G7Z5"/>